<dbReference type="Proteomes" id="UP000515317">
    <property type="component" value="Chromosome"/>
</dbReference>
<name>A0A6S6QHL2_9HYPH</name>
<evidence type="ECO:0008006" key="3">
    <source>
        <dbReference type="Google" id="ProtNLM"/>
    </source>
</evidence>
<dbReference type="CDD" id="cd02440">
    <property type="entry name" value="AdoMet_MTases"/>
    <property type="match status" value="1"/>
</dbReference>
<dbReference type="KEGG" id="tso:IZ6_13980"/>
<sequence length="255" mass="29005">MPFESASGRSLKNVLIQDAGYTPYEDWAWQGYRLAILAFAKEYGLKHLMEIGGGRRPLFTPEECAAHGFETTINDISPVELENMKVIFPTACFDISGDISSPEIKKGHYDLIYSRMVFEHVKDVEQAWKNIYQLLSPGGVAIAFYPTLYALPFLVNKLIPESVSTKIVDMLYGFRKGENMLKFPAYYDHCYGDAKKVEPMLKQIGFSDTAVMPFYGHDYFKKLPVLREIDNAIHDIARRKNLASLSSYAYAVVRK</sequence>
<accession>A0A6S6QHL2</accession>
<reference evidence="1 2" key="1">
    <citation type="submission" date="2020-08" db="EMBL/GenBank/DDBJ databases">
        <title>Genome sequence of Rhizobiales bacterium strain IZ6.</title>
        <authorList>
            <person name="Nakai R."/>
            <person name="Naganuma T."/>
        </authorList>
    </citation>
    <scope>NUCLEOTIDE SEQUENCE [LARGE SCALE GENOMIC DNA]</scope>
    <source>
        <strain evidence="1 2">IZ6</strain>
    </source>
</reference>
<keyword evidence="2" id="KW-1185">Reference proteome</keyword>
<dbReference type="AlphaFoldDB" id="A0A6S6QHL2"/>
<proteinExistence type="predicted"/>
<dbReference type="SUPFAM" id="SSF53335">
    <property type="entry name" value="S-adenosyl-L-methionine-dependent methyltransferases"/>
    <property type="match status" value="1"/>
</dbReference>
<evidence type="ECO:0000313" key="2">
    <source>
        <dbReference type="Proteomes" id="UP000515317"/>
    </source>
</evidence>
<dbReference type="RefSeq" id="WP_222877282.1">
    <property type="nucleotide sequence ID" value="NZ_AP023361.1"/>
</dbReference>
<dbReference type="Gene3D" id="3.40.50.150">
    <property type="entry name" value="Vaccinia Virus protein VP39"/>
    <property type="match status" value="1"/>
</dbReference>
<dbReference type="Pfam" id="PF13489">
    <property type="entry name" value="Methyltransf_23"/>
    <property type="match status" value="1"/>
</dbReference>
<dbReference type="PANTHER" id="PTHR43861">
    <property type="entry name" value="TRANS-ACONITATE 2-METHYLTRANSFERASE-RELATED"/>
    <property type="match status" value="1"/>
</dbReference>
<protein>
    <recommendedName>
        <fullName evidence="3">Class I SAM-dependent methyltransferase</fullName>
    </recommendedName>
</protein>
<dbReference type="InterPro" id="IPR029063">
    <property type="entry name" value="SAM-dependent_MTases_sf"/>
</dbReference>
<organism evidence="1 2">
    <name type="scientific">Terrihabitans soli</name>
    <dbReference type="NCBI Taxonomy" id="708113"/>
    <lineage>
        <taxon>Bacteria</taxon>
        <taxon>Pseudomonadati</taxon>
        <taxon>Pseudomonadota</taxon>
        <taxon>Alphaproteobacteria</taxon>
        <taxon>Hyphomicrobiales</taxon>
        <taxon>Terrihabitans</taxon>
    </lineage>
</organism>
<dbReference type="EMBL" id="AP023361">
    <property type="protein sequence ID" value="BCJ90663.1"/>
    <property type="molecule type" value="Genomic_DNA"/>
</dbReference>
<gene>
    <name evidence="1" type="ORF">IZ6_13980</name>
</gene>
<evidence type="ECO:0000313" key="1">
    <source>
        <dbReference type="EMBL" id="BCJ90663.1"/>
    </source>
</evidence>